<feature type="domain" description="NADH:quinone oxidoreductase/Mrp antiporter transmembrane" evidence="8">
    <location>
        <begin position="113"/>
        <end position="378"/>
    </location>
</feature>
<dbReference type="RefSeq" id="WP_342808111.1">
    <property type="nucleotide sequence ID" value="NZ_JAOPJZ010000004.1"/>
</dbReference>
<evidence type="ECO:0000256" key="3">
    <source>
        <dbReference type="ARBA" id="ARBA00022692"/>
    </source>
</evidence>
<dbReference type="GO" id="GO:0005886">
    <property type="term" value="C:plasma membrane"/>
    <property type="evidence" value="ECO:0007669"/>
    <property type="project" value="UniProtKB-SubCell"/>
</dbReference>
<evidence type="ECO:0000313" key="9">
    <source>
        <dbReference type="EMBL" id="MCU4751884.1"/>
    </source>
</evidence>
<dbReference type="InterPro" id="IPR001750">
    <property type="entry name" value="ND/Mrp_TM"/>
</dbReference>
<feature type="transmembrane region" description="Helical" evidence="7">
    <location>
        <begin position="336"/>
        <end position="360"/>
    </location>
</feature>
<feature type="transmembrane region" description="Helical" evidence="7">
    <location>
        <begin position="275"/>
        <end position="299"/>
    </location>
</feature>
<feature type="transmembrane region" description="Helical" evidence="7">
    <location>
        <begin position="94"/>
        <end position="112"/>
    </location>
</feature>
<gene>
    <name evidence="9" type="ORF">OB919_07795</name>
</gene>
<evidence type="ECO:0000256" key="1">
    <source>
        <dbReference type="ARBA" id="ARBA00004651"/>
    </source>
</evidence>
<feature type="transmembrane region" description="Helical" evidence="7">
    <location>
        <begin position="118"/>
        <end position="136"/>
    </location>
</feature>
<feature type="transmembrane region" description="Helical" evidence="7">
    <location>
        <begin position="188"/>
        <end position="208"/>
    </location>
</feature>
<evidence type="ECO:0000256" key="6">
    <source>
        <dbReference type="ARBA" id="ARBA00023136"/>
    </source>
</evidence>
<evidence type="ECO:0000256" key="7">
    <source>
        <dbReference type="SAM" id="Phobius"/>
    </source>
</evidence>
<dbReference type="AlphaFoldDB" id="A0AAP3E748"/>
<feature type="transmembrane region" description="Helical" evidence="7">
    <location>
        <begin position="6"/>
        <end position="22"/>
    </location>
</feature>
<evidence type="ECO:0000256" key="2">
    <source>
        <dbReference type="ARBA" id="ARBA00022475"/>
    </source>
</evidence>
<evidence type="ECO:0000256" key="5">
    <source>
        <dbReference type="ARBA" id="ARBA00023002"/>
    </source>
</evidence>
<feature type="transmembrane region" description="Helical" evidence="7">
    <location>
        <begin position="29"/>
        <end position="48"/>
    </location>
</feature>
<comment type="subcellular location">
    <subcellularLocation>
        <location evidence="1">Cell membrane</location>
        <topology evidence="1">Multi-pass membrane protein</topology>
    </subcellularLocation>
</comment>
<feature type="transmembrane region" description="Helical" evidence="7">
    <location>
        <begin position="220"/>
        <end position="239"/>
    </location>
</feature>
<reference evidence="9 10" key="1">
    <citation type="submission" date="2022-09" db="EMBL/GenBank/DDBJ databases">
        <title>Enrichment on poylsaccharides allowed isolation of novel metabolic and taxonomic groups of Haloarchaea.</title>
        <authorList>
            <person name="Sorokin D.Y."/>
            <person name="Elcheninov A.G."/>
            <person name="Khizhniak T.V."/>
            <person name="Kolganova T.V."/>
            <person name="Kublanov I.V."/>
        </authorList>
    </citation>
    <scope>NUCLEOTIDE SEQUENCE [LARGE SCALE GENOMIC DNA]</scope>
    <source>
        <strain evidence="9 10">AArc-curdl1</strain>
    </source>
</reference>
<dbReference type="PANTHER" id="PTHR42682">
    <property type="entry name" value="HYDROGENASE-4 COMPONENT F"/>
    <property type="match status" value="1"/>
</dbReference>
<keyword evidence="5" id="KW-0560">Oxidoreductase</keyword>
<keyword evidence="3 7" id="KW-0812">Transmembrane</keyword>
<dbReference type="InterPro" id="IPR052175">
    <property type="entry name" value="ComplexI-like_HydComp"/>
</dbReference>
<evidence type="ECO:0000313" key="10">
    <source>
        <dbReference type="Proteomes" id="UP001321047"/>
    </source>
</evidence>
<proteinExistence type="predicted"/>
<protein>
    <submittedName>
        <fullName evidence="9">Proton-conducting transporter membrane subunit</fullName>
    </submittedName>
</protein>
<dbReference type="Pfam" id="PF00361">
    <property type="entry name" value="Proton_antipo_M"/>
    <property type="match status" value="1"/>
</dbReference>
<keyword evidence="10" id="KW-1185">Reference proteome</keyword>
<name>A0AAP3E748_9EURY</name>
<dbReference type="PANTHER" id="PTHR42682:SF4">
    <property type="entry name" value="NADH-UBIQUINONE_PLASTOQUINONE"/>
    <property type="match status" value="1"/>
</dbReference>
<feature type="transmembrane region" description="Helical" evidence="7">
    <location>
        <begin position="412"/>
        <end position="437"/>
    </location>
</feature>
<comment type="caution">
    <text evidence="9">The sequence shown here is derived from an EMBL/GenBank/DDBJ whole genome shotgun (WGS) entry which is preliminary data.</text>
</comment>
<feature type="transmembrane region" description="Helical" evidence="7">
    <location>
        <begin position="380"/>
        <end position="400"/>
    </location>
</feature>
<feature type="transmembrane region" description="Helical" evidence="7">
    <location>
        <begin position="148"/>
        <end position="168"/>
    </location>
</feature>
<organism evidence="9 10">
    <name type="scientific">Natronosalvus hydrolyticus</name>
    <dbReference type="NCBI Taxonomy" id="2979988"/>
    <lineage>
        <taxon>Archaea</taxon>
        <taxon>Methanobacteriati</taxon>
        <taxon>Methanobacteriota</taxon>
        <taxon>Stenosarchaea group</taxon>
        <taxon>Halobacteria</taxon>
        <taxon>Halobacteriales</taxon>
        <taxon>Natrialbaceae</taxon>
        <taxon>Natronosalvus</taxon>
    </lineage>
</organism>
<dbReference type="GO" id="GO:0016491">
    <property type="term" value="F:oxidoreductase activity"/>
    <property type="evidence" value="ECO:0007669"/>
    <property type="project" value="UniProtKB-KW"/>
</dbReference>
<dbReference type="Proteomes" id="UP001321047">
    <property type="component" value="Unassembled WGS sequence"/>
</dbReference>
<keyword evidence="4 7" id="KW-1133">Transmembrane helix</keyword>
<dbReference type="EMBL" id="JAOPJZ010000004">
    <property type="protein sequence ID" value="MCU4751884.1"/>
    <property type="molecule type" value="Genomic_DNA"/>
</dbReference>
<feature type="transmembrane region" description="Helical" evidence="7">
    <location>
        <begin position="68"/>
        <end position="87"/>
    </location>
</feature>
<feature type="transmembrane region" description="Helical" evidence="7">
    <location>
        <begin position="568"/>
        <end position="585"/>
    </location>
</feature>
<accession>A0AAP3E748</accession>
<feature type="transmembrane region" description="Helical" evidence="7">
    <location>
        <begin position="245"/>
        <end position="263"/>
    </location>
</feature>
<keyword evidence="6 7" id="KW-0472">Membrane</keyword>
<feature type="transmembrane region" description="Helical" evidence="7">
    <location>
        <begin position="305"/>
        <end position="324"/>
    </location>
</feature>
<evidence type="ECO:0000256" key="4">
    <source>
        <dbReference type="ARBA" id="ARBA00022989"/>
    </source>
</evidence>
<keyword evidence="2" id="KW-1003">Cell membrane</keyword>
<evidence type="ECO:0000259" key="8">
    <source>
        <dbReference type="Pfam" id="PF00361"/>
    </source>
</evidence>
<sequence length="586" mass="60645">MIDPATISPAFVVWLAAALALLGRRVGAVAGITACGVASWWVLTVPAGTSGEWAFLEFAIIPVAVDPASRVTGLAFAAFGVVAVGYLSATGADCWHLSAALTYAGAALWAVFAGDWLGLLVGWELMALASTLLVWLHGGDAVRVGFRYALVHAIGGALLAAGLAMHVVAQGGADALHFGDGIAGGLPALTVAAGVGINAALIGVHVWLPDTYASPHVGASVVLSAYTTKLAVYAAYRAFPEGNLALAYVGGVMAVFGASYALAQKDARRLLAYHIQAQVGYILAGIGIGSALGIAGAFAHLFNNVLFKGLLFMVAGLIVIRAGTGKLESGGRLGRSSPLLVGMFLVAAASITAVPGTNGFISKGMVLDAALEGGHTPLRWLLLIGAVGTIASFCKFGYYASRRGEDRLLADATLAQAITMIPVAVACLAIGLWYAPFFDLLPASGDWSTDPYSQRHLLEKFALFAVGATAFVLGRPLFERLEGGIDVDAVRDPLIFEGARTLTVGVALVFGAVSAADHGLRRRAFAAATDPVDVIARRLPDEAGERYREHSRDIAGTIGIGPNRRYRYAVLIVCLAVALLIGVGAR</sequence>